<dbReference type="EMBL" id="LNCU01000039">
    <property type="protein sequence ID" value="KWV58175.1"/>
    <property type="molecule type" value="Genomic_DNA"/>
</dbReference>
<proteinExistence type="predicted"/>
<accession>A0A120FQ92</accession>
<dbReference type="Proteomes" id="UP000057737">
    <property type="component" value="Unassembled WGS sequence"/>
</dbReference>
<sequence length="137" mass="14949">MAGLPARIRGPLPGRAKGPHARQYGRHGQKRGGIDILARRDGIHDHFVGIQCGRYDVPLTKAAILKDCRDALAIKAGPKEIMFTTCPSDTKATDAAIEVESELRAEGHDLSHVTCRRYDCQNDVFVDVNPASDACRT</sequence>
<protein>
    <submittedName>
        <fullName evidence="2">Uncharacterized protein</fullName>
    </submittedName>
</protein>
<reference evidence="2 3" key="1">
    <citation type="submission" date="2015-11" db="EMBL/GenBank/DDBJ databases">
        <title>Draft Genome Sequence of the Strain BR 10303 (Bradyrhizobium sp.) isolated from nodules of Centrolobium paraense.</title>
        <authorList>
            <person name="Zelli J.E."/>
            <person name="Simoes-Araujo J.L."/>
            <person name="Barauna A.C."/>
            <person name="Silva K."/>
        </authorList>
    </citation>
    <scope>NUCLEOTIDE SEQUENCE [LARGE SCALE GENOMIC DNA]</scope>
    <source>
        <strain evidence="2 3">BR 10303</strain>
    </source>
</reference>
<name>A0A120FQ92_9BRAD</name>
<comment type="caution">
    <text evidence="2">The sequence shown here is derived from an EMBL/GenBank/DDBJ whole genome shotgun (WGS) entry which is preliminary data.</text>
</comment>
<gene>
    <name evidence="2" type="ORF">AS156_35795</name>
</gene>
<evidence type="ECO:0000313" key="3">
    <source>
        <dbReference type="Proteomes" id="UP000057737"/>
    </source>
</evidence>
<evidence type="ECO:0000313" key="2">
    <source>
        <dbReference type="EMBL" id="KWV58175.1"/>
    </source>
</evidence>
<evidence type="ECO:0000256" key="1">
    <source>
        <dbReference type="SAM" id="MobiDB-lite"/>
    </source>
</evidence>
<organism evidence="2 3">
    <name type="scientific">Bradyrhizobium macuxiense</name>
    <dbReference type="NCBI Taxonomy" id="1755647"/>
    <lineage>
        <taxon>Bacteria</taxon>
        <taxon>Pseudomonadati</taxon>
        <taxon>Pseudomonadota</taxon>
        <taxon>Alphaproteobacteria</taxon>
        <taxon>Hyphomicrobiales</taxon>
        <taxon>Nitrobacteraceae</taxon>
        <taxon>Bradyrhizobium</taxon>
    </lineage>
</organism>
<dbReference type="AlphaFoldDB" id="A0A120FQ92"/>
<feature type="region of interest" description="Disordered" evidence="1">
    <location>
        <begin position="1"/>
        <end position="31"/>
    </location>
</feature>
<feature type="compositionally biased region" description="Basic residues" evidence="1">
    <location>
        <begin position="17"/>
        <end position="30"/>
    </location>
</feature>
<keyword evidence="3" id="KW-1185">Reference proteome</keyword>